<proteinExistence type="predicted"/>
<accession>A0AAE3UIS9</accession>
<protein>
    <submittedName>
        <fullName evidence="1">Uncharacterized protein</fullName>
    </submittedName>
</protein>
<evidence type="ECO:0000313" key="1">
    <source>
        <dbReference type="EMBL" id="MDJ1504827.1"/>
    </source>
</evidence>
<dbReference type="AlphaFoldDB" id="A0AAE3UIS9"/>
<keyword evidence="2" id="KW-1185">Reference proteome</keyword>
<comment type="caution">
    <text evidence="1">The sequence shown here is derived from an EMBL/GenBank/DDBJ whole genome shotgun (WGS) entry which is preliminary data.</text>
</comment>
<reference evidence="1" key="1">
    <citation type="submission" date="2023-05" db="EMBL/GenBank/DDBJ databases">
        <authorList>
            <person name="Zhang X."/>
        </authorList>
    </citation>
    <scope>NUCLEOTIDE SEQUENCE</scope>
    <source>
        <strain evidence="1">BD1B2-1</strain>
    </source>
</reference>
<dbReference type="EMBL" id="JASJOU010000013">
    <property type="protein sequence ID" value="MDJ1504827.1"/>
    <property type="molecule type" value="Genomic_DNA"/>
</dbReference>
<organism evidence="1 2">
    <name type="scientific">Xanthocytophaga agilis</name>
    <dbReference type="NCBI Taxonomy" id="3048010"/>
    <lineage>
        <taxon>Bacteria</taxon>
        <taxon>Pseudomonadati</taxon>
        <taxon>Bacteroidota</taxon>
        <taxon>Cytophagia</taxon>
        <taxon>Cytophagales</taxon>
        <taxon>Rhodocytophagaceae</taxon>
        <taxon>Xanthocytophaga</taxon>
    </lineage>
</organism>
<dbReference type="Proteomes" id="UP001232063">
    <property type="component" value="Unassembled WGS sequence"/>
</dbReference>
<gene>
    <name evidence="1" type="ORF">QNI22_29460</name>
</gene>
<evidence type="ECO:0000313" key="2">
    <source>
        <dbReference type="Proteomes" id="UP001232063"/>
    </source>
</evidence>
<sequence>MFRIRILPIVFFLFTTMPLWAQDVVKVDLRREKLEMGDDPFLETPFYIVRVVDTRSDKTNIGIVQRGVTKTKIPVVLQNGAAEQVQEFFNSNLPAKQGYLPVIIRLNQLSVTEKDGVDLQKATAAVVIDFVVKQKDSLYLVLQTSALIRKSGANVSTVHATTLAAALSECIIKFAKSSWKEMLPLAQSITEEQLVAPVVFEKSLLDLPILQVTAPEQGLYYSFEDFCNNKPDNTQPIGMEREPRRGVDWEGADKVTPYLIKENGKHKILRRIWGFSDGNQIYIYYDKDYFPLRQQGSAFFFDGYEPERPVYVPTGGGISGVLVGTGTSILIQASVPRKKETYQLDIMTGKVGYWKANKYQSRTVSHATSGAVAKVLIYYKKGKDSDEKPVTIQLRNASDVVPLTLSVDSYEEINWEDLLSELNVCVEGQQNPCYSFLPDVTKINYLEYVPSAIDTSESLIRPVKEQEAVFYLKKIKTAQEKAQKRQTADK</sequence>
<name>A0AAE3UIS9_9BACT</name>